<gene>
    <name evidence="1" type="ORF">E5L68_018670</name>
</gene>
<evidence type="ECO:0000313" key="2">
    <source>
        <dbReference type="Proteomes" id="UP001517367"/>
    </source>
</evidence>
<protein>
    <submittedName>
        <fullName evidence="1">Uncharacterized protein</fullName>
    </submittedName>
</protein>
<proteinExistence type="predicted"/>
<accession>A0ABW9JNT5</accession>
<comment type="caution">
    <text evidence="1">The sequence shown here is derived from an EMBL/GenBank/DDBJ whole genome shotgun (WGS) entry which is preliminary data.</text>
</comment>
<reference evidence="1 2" key="1">
    <citation type="submission" date="2024-12" db="EMBL/GenBank/DDBJ databases">
        <authorList>
            <person name="Hu S."/>
        </authorList>
    </citation>
    <scope>NUCLEOTIDE SEQUENCE [LARGE SCALE GENOMIC DNA]</scope>
    <source>
        <strain evidence="1 2">P-25</strain>
    </source>
</reference>
<dbReference type="RefSeq" id="WP_138729078.1">
    <property type="nucleotide sequence ID" value="NZ_SRMP02000049.1"/>
</dbReference>
<dbReference type="Proteomes" id="UP001517367">
    <property type="component" value="Unassembled WGS sequence"/>
</dbReference>
<sequence length="189" mass="20910">MAKSENNEVMFGARGRVGNLVVFKNFGNNQTVIAKRPKRPDNPVYTAKQIEVKQRFREAVAYAKGVIGNPMLTEDYQAFAKPGLSVYNLALADYCKSPEITLIDTSNYQGQIGNQIRVRAIDNFRVTEVKVSIYDSTHTLLESGMAILSANNLDWIYEATVLNSSLLGTKIIAEAKDTPGNTTLETMVI</sequence>
<dbReference type="EMBL" id="SRMP02000049">
    <property type="protein sequence ID" value="MFN0293413.1"/>
    <property type="molecule type" value="Genomic_DNA"/>
</dbReference>
<name>A0ABW9JNT5_9SPHI</name>
<evidence type="ECO:0000313" key="1">
    <source>
        <dbReference type="EMBL" id="MFN0293413.1"/>
    </source>
</evidence>
<keyword evidence="2" id="KW-1185">Reference proteome</keyword>
<organism evidence="1 2">
    <name type="scientific">Pedobacter helvus</name>
    <dbReference type="NCBI Taxonomy" id="2563444"/>
    <lineage>
        <taxon>Bacteria</taxon>
        <taxon>Pseudomonadati</taxon>
        <taxon>Bacteroidota</taxon>
        <taxon>Sphingobacteriia</taxon>
        <taxon>Sphingobacteriales</taxon>
        <taxon>Sphingobacteriaceae</taxon>
        <taxon>Pedobacter</taxon>
    </lineage>
</organism>